<dbReference type="InterPro" id="IPR036291">
    <property type="entry name" value="NAD(P)-bd_dom_sf"/>
</dbReference>
<dbReference type="Pfam" id="PF13460">
    <property type="entry name" value="NAD_binding_10"/>
    <property type="match status" value="1"/>
</dbReference>
<dbReference type="InterPro" id="IPR016040">
    <property type="entry name" value="NAD(P)-bd_dom"/>
</dbReference>
<dbReference type="AlphaFoldDB" id="A0A084QT97"/>
<evidence type="ECO:0000313" key="4">
    <source>
        <dbReference type="EMBL" id="KFA67182.1"/>
    </source>
</evidence>
<protein>
    <recommendedName>
        <fullName evidence="3">NAD(P)-binding domain-containing protein</fullName>
    </recommendedName>
</protein>
<feature type="compositionally biased region" description="Basic and acidic residues" evidence="1">
    <location>
        <begin position="647"/>
        <end position="666"/>
    </location>
</feature>
<dbReference type="Gene3D" id="3.40.50.720">
    <property type="entry name" value="NAD(P)-binding Rossmann-like Domain"/>
    <property type="match status" value="1"/>
</dbReference>
<evidence type="ECO:0000256" key="2">
    <source>
        <dbReference type="SAM" id="Phobius"/>
    </source>
</evidence>
<dbReference type="GO" id="GO:0005737">
    <property type="term" value="C:cytoplasm"/>
    <property type="evidence" value="ECO:0007669"/>
    <property type="project" value="TreeGrafter"/>
</dbReference>
<dbReference type="OrthoDB" id="2130169at2759"/>
<name>A0A084QT97_STAC4</name>
<feature type="transmembrane region" description="Helical" evidence="2">
    <location>
        <begin position="819"/>
        <end position="839"/>
    </location>
</feature>
<organism evidence="4 5">
    <name type="scientific">Stachybotrys chlorohalonatus (strain IBT 40285)</name>
    <dbReference type="NCBI Taxonomy" id="1283841"/>
    <lineage>
        <taxon>Eukaryota</taxon>
        <taxon>Fungi</taxon>
        <taxon>Dikarya</taxon>
        <taxon>Ascomycota</taxon>
        <taxon>Pezizomycotina</taxon>
        <taxon>Sordariomycetes</taxon>
        <taxon>Hypocreomycetidae</taxon>
        <taxon>Hypocreales</taxon>
        <taxon>Stachybotryaceae</taxon>
        <taxon>Stachybotrys</taxon>
    </lineage>
</organism>
<reference evidence="4 5" key="1">
    <citation type="journal article" date="2014" name="BMC Genomics">
        <title>Comparative genome sequencing reveals chemotype-specific gene clusters in the toxigenic black mold Stachybotrys.</title>
        <authorList>
            <person name="Semeiks J."/>
            <person name="Borek D."/>
            <person name="Otwinowski Z."/>
            <person name="Grishin N.V."/>
        </authorList>
    </citation>
    <scope>NUCLEOTIDE SEQUENCE [LARGE SCALE GENOMIC DNA]</scope>
    <source>
        <strain evidence="4 5">IBT 40285</strain>
    </source>
</reference>
<feature type="domain" description="NAD(P)-binding" evidence="3">
    <location>
        <begin position="880"/>
        <end position="963"/>
    </location>
</feature>
<keyword evidence="2" id="KW-0812">Transmembrane</keyword>
<dbReference type="PANTHER" id="PTHR48079">
    <property type="entry name" value="PROTEIN YEEZ"/>
    <property type="match status" value="1"/>
</dbReference>
<gene>
    <name evidence="4" type="ORF">S40285_05259</name>
</gene>
<feature type="transmembrane region" description="Helical" evidence="2">
    <location>
        <begin position="768"/>
        <end position="789"/>
    </location>
</feature>
<dbReference type="SUPFAM" id="SSF51735">
    <property type="entry name" value="NAD(P)-binding Rossmann-fold domains"/>
    <property type="match status" value="1"/>
</dbReference>
<keyword evidence="5" id="KW-1185">Reference proteome</keyword>
<evidence type="ECO:0000259" key="3">
    <source>
        <dbReference type="Pfam" id="PF13460"/>
    </source>
</evidence>
<dbReference type="GO" id="GO:0004029">
    <property type="term" value="F:aldehyde dehydrogenase (NAD+) activity"/>
    <property type="evidence" value="ECO:0007669"/>
    <property type="project" value="TreeGrafter"/>
</dbReference>
<sequence>MRPLSPVSIEADSAQTSGYDYFGRATATNMNTSSNPFASDHDDEIELEDFSYIHARDRFSVESLPQASQKPFTLNTCDLGRSLTHCRFVPKLDYDKAGSDWETVASVTDSREPTKPRFKGPGRRREFQAVFHAHGAPDVSQGTHPSLRRRITIIGPPDVSLPKLPGPKAQQFIPRDNSFVSSSSIYSDLDEACWTDGEALLHLDLDRARLLGGRPTRRATLGFDENQYGELTASCSKSSSSASGDRFKYDGGLYSTFLHATTEKGVDGPHMPRAGRHTEAAQAQGLVSVDDEVKIEIKKQDEDDANDEGRVPFKANDGLGALLGARANTGTNSDWQTVTTDAVRNTTAMTDSNLVKRTLGSSVADMSDYFQLNAHQAEYGTVDRIIQHPMQPESEGFYYIRNDRQTKRPLLVPRFADKDAPAFPQNSCRAIPQPSNRVAVAMRKFSNPFQRDYQNYRPGRTNSVFELDTWTASYESLESDAFDAYGHAQNLESSCKVDEKRELGGWSRVHGHSERNSPLTPCTTFDHAHLEPEVKSISPPDSAIHGVRDELPYEISRLPFPLVSLPEAALVQQFRRERGEEDHTEAAGSFAARRNTRTISTVSSSNCPQTPLSARFHNILSLSDTRIPVPALVGSSGGNGRISSETQIRRNKSDADRSVMHPDFRRPSSSSILGIATSRLPPSRPQTCDSEDRQTQRSVPPLISPRLLRLRTCPYPPRNYHGHGRGLMGEQDNELLFTPSENNLIRLAREDIMFRRRCVDGGNRRQRIIFIVIVGLTAAFPLTGLIALWGKFDSTISWYTCGELHNLTGRQRAMLRRQLFLEAICYPVLIVTLVVYYSVHGITQDILAATCTTSPTRGGTENIVMAPKIFFARKANIQQGYIGGTAFAQLYKAHPDYDYTLLVRNEERAKPVREQYQNVKFAYGGLDDSEVVEKAAAEADIVVHTADSSDNVPGATAIAKGLKAGHTADKPGYWIHTSGTSILTWYDQQNGRAGEGPLPEQKYHDIDDIDKLTNLPDAADHRNVDKIVQGASSDAVKIAILCPPTIYGRGEGPVNQRSIQVPDLAKGTLDKGFAPIVGAGKTEWDHVHVADLGRLYVKLVEAAQDSSKKDDPEIFGTHGYFFAASGSHKWADVAAWVAEEASKQGFLPEPLTKSVSQKEVTIMEGVATPSFGLNSKGEAARARKYLGWEPTGEPLKATIAQVVAEEADALKMAPHEKKA</sequence>
<dbReference type="InterPro" id="IPR051783">
    <property type="entry name" value="NAD(P)-dependent_oxidoreduct"/>
</dbReference>
<keyword evidence="2" id="KW-1133">Transmembrane helix</keyword>
<dbReference type="EMBL" id="KL660239">
    <property type="protein sequence ID" value="KFA67182.1"/>
    <property type="molecule type" value="Genomic_DNA"/>
</dbReference>
<proteinExistence type="predicted"/>
<dbReference type="PANTHER" id="PTHR48079:SF6">
    <property type="entry name" value="NAD(P)-BINDING DOMAIN-CONTAINING PROTEIN-RELATED"/>
    <property type="match status" value="1"/>
</dbReference>
<evidence type="ECO:0000313" key="5">
    <source>
        <dbReference type="Proteomes" id="UP000028524"/>
    </source>
</evidence>
<dbReference type="Proteomes" id="UP000028524">
    <property type="component" value="Unassembled WGS sequence"/>
</dbReference>
<feature type="region of interest" description="Disordered" evidence="1">
    <location>
        <begin position="633"/>
        <end position="697"/>
    </location>
</feature>
<dbReference type="InParanoid" id="A0A084QT97"/>
<keyword evidence="2" id="KW-0472">Membrane</keyword>
<evidence type="ECO:0000256" key="1">
    <source>
        <dbReference type="SAM" id="MobiDB-lite"/>
    </source>
</evidence>
<dbReference type="STRING" id="1283841.A0A084QT97"/>
<accession>A0A084QT97</accession>
<dbReference type="HOGENOM" id="CLU_007504_0_0_1"/>